<dbReference type="PROSITE" id="PS51668">
    <property type="entry name" value="TSAA_2"/>
    <property type="match status" value="1"/>
</dbReference>
<dbReference type="Pfam" id="PF01980">
    <property type="entry name" value="TrmO_N"/>
    <property type="match status" value="1"/>
</dbReference>
<gene>
    <name evidence="5" type="ORF">TeGR_g8805</name>
</gene>
<evidence type="ECO:0000256" key="3">
    <source>
        <dbReference type="SAM" id="SignalP"/>
    </source>
</evidence>
<feature type="domain" description="TsaA-like" evidence="4">
    <location>
        <begin position="96"/>
        <end position="246"/>
    </location>
</feature>
<keyword evidence="1" id="KW-0949">S-adenosyl-L-methionine</keyword>
<dbReference type="EMBL" id="BRYB01001536">
    <property type="protein sequence ID" value="GMI27995.1"/>
    <property type="molecule type" value="Genomic_DNA"/>
</dbReference>
<comment type="caution">
    <text evidence="5">The sequence shown here is derived from an EMBL/GenBank/DDBJ whole genome shotgun (WGS) entry which is preliminary data.</text>
</comment>
<evidence type="ECO:0000313" key="6">
    <source>
        <dbReference type="Proteomes" id="UP001165060"/>
    </source>
</evidence>
<accession>A0ABQ6MK84</accession>
<evidence type="ECO:0000313" key="5">
    <source>
        <dbReference type="EMBL" id="GMI27995.1"/>
    </source>
</evidence>
<organism evidence="5 6">
    <name type="scientific">Tetraparma gracilis</name>
    <dbReference type="NCBI Taxonomy" id="2962635"/>
    <lineage>
        <taxon>Eukaryota</taxon>
        <taxon>Sar</taxon>
        <taxon>Stramenopiles</taxon>
        <taxon>Ochrophyta</taxon>
        <taxon>Bolidophyceae</taxon>
        <taxon>Parmales</taxon>
        <taxon>Triparmaceae</taxon>
        <taxon>Tetraparma</taxon>
    </lineage>
</organism>
<dbReference type="InterPro" id="IPR040372">
    <property type="entry name" value="YaeB-like"/>
</dbReference>
<keyword evidence="3" id="KW-0732">Signal</keyword>
<evidence type="ECO:0000256" key="2">
    <source>
        <dbReference type="ARBA" id="ARBA00033753"/>
    </source>
</evidence>
<feature type="chain" id="PRO_5046930439" description="TsaA-like domain-containing protein" evidence="3">
    <location>
        <begin position="18"/>
        <end position="401"/>
    </location>
</feature>
<dbReference type="Proteomes" id="UP001165060">
    <property type="component" value="Unassembled WGS sequence"/>
</dbReference>
<dbReference type="PANTHER" id="PTHR12818:SF0">
    <property type="entry name" value="TRNA (ADENINE(37)-N6)-METHYLTRANSFERASE"/>
    <property type="match status" value="1"/>
</dbReference>
<proteinExistence type="inferred from homology"/>
<dbReference type="InterPro" id="IPR023370">
    <property type="entry name" value="TrmO-like_N"/>
</dbReference>
<dbReference type="SUPFAM" id="SSF118196">
    <property type="entry name" value="YaeB-like"/>
    <property type="match status" value="1"/>
</dbReference>
<dbReference type="InterPro" id="IPR036414">
    <property type="entry name" value="YaeB_N_sf"/>
</dbReference>
<sequence length="401" mass="42490">MDTCLFLLSLSASLALQRLLPQRLLPRPDGPAQQVDQVAVDQVAVDQVAYEQLVAKCAAERKGRISAEIAHRTLLKSQHAASPASSPRHSKDALHLLPVGYVTSPFLKRTGCPRQPCLCPSALGQIVLEPAVSGEALAGLEGFGYCWVIFTFHANTDLPASSADSQQPGRHPFASAKAKILPPRCPSKQGIFATRSPHRYNNVGLSLLKIRSVKGRTVTVEGIDLCDGTPVYDIKPYIPWDVPGYVQGGFGGFEVNLRCPDWVWDPEAVAAGAAESSGGGVVVDTPGVQWSAEAEADLEELWGRGVFAPLYGGGGKKKKKGGGGAGGGGGEELALARRAVSEVLKQDPRNKKAKGGDGSARYNIVFCDAKVGFEALEAGCRVCALEKVAWGEEADGVRLLK</sequence>
<comment type="similarity">
    <text evidence="2">Belongs to the tRNA methyltransferase O family.</text>
</comment>
<dbReference type="PANTHER" id="PTHR12818">
    <property type="entry name" value="TRNA (ADENINE(37)-N6)-METHYLTRANSFERASE"/>
    <property type="match status" value="1"/>
</dbReference>
<evidence type="ECO:0000259" key="4">
    <source>
        <dbReference type="PROSITE" id="PS51668"/>
    </source>
</evidence>
<name>A0ABQ6MK84_9STRA</name>
<evidence type="ECO:0000256" key="1">
    <source>
        <dbReference type="ARBA" id="ARBA00022691"/>
    </source>
</evidence>
<dbReference type="InterPro" id="IPR036413">
    <property type="entry name" value="YaeB-like_sf"/>
</dbReference>
<dbReference type="CDD" id="cd09281">
    <property type="entry name" value="UPF0066"/>
    <property type="match status" value="1"/>
</dbReference>
<feature type="signal peptide" evidence="3">
    <location>
        <begin position="1"/>
        <end position="17"/>
    </location>
</feature>
<keyword evidence="6" id="KW-1185">Reference proteome</keyword>
<dbReference type="Gene3D" id="2.40.30.70">
    <property type="entry name" value="YaeB-like"/>
    <property type="match status" value="1"/>
</dbReference>
<protein>
    <recommendedName>
        <fullName evidence="4">TsaA-like domain-containing protein</fullName>
    </recommendedName>
</protein>
<reference evidence="5 6" key="1">
    <citation type="journal article" date="2023" name="Commun. Biol.">
        <title>Genome analysis of Parmales, the sister group of diatoms, reveals the evolutionary specialization of diatoms from phago-mixotrophs to photoautotrophs.</title>
        <authorList>
            <person name="Ban H."/>
            <person name="Sato S."/>
            <person name="Yoshikawa S."/>
            <person name="Yamada K."/>
            <person name="Nakamura Y."/>
            <person name="Ichinomiya M."/>
            <person name="Sato N."/>
            <person name="Blanc-Mathieu R."/>
            <person name="Endo H."/>
            <person name="Kuwata A."/>
            <person name="Ogata H."/>
        </authorList>
    </citation>
    <scope>NUCLEOTIDE SEQUENCE [LARGE SCALE GENOMIC DNA]</scope>
</reference>